<dbReference type="InterPro" id="IPR001633">
    <property type="entry name" value="EAL_dom"/>
</dbReference>
<dbReference type="InterPro" id="IPR000160">
    <property type="entry name" value="GGDEF_dom"/>
</dbReference>
<dbReference type="SUPFAM" id="SSF55073">
    <property type="entry name" value="Nucleotide cyclase"/>
    <property type="match status" value="1"/>
</dbReference>
<protein>
    <submittedName>
        <fullName evidence="3">GGDEF/EAL domain-containing protein</fullName>
    </submittedName>
</protein>
<evidence type="ECO:0000259" key="2">
    <source>
        <dbReference type="PROSITE" id="PS50887"/>
    </source>
</evidence>
<dbReference type="OrthoDB" id="9804955at2"/>
<proteinExistence type="predicted"/>
<organism evidence="3 4">
    <name type="scientific">Butyrivibrio hungatei</name>
    <dbReference type="NCBI Taxonomy" id="185008"/>
    <lineage>
        <taxon>Bacteria</taxon>
        <taxon>Bacillati</taxon>
        <taxon>Bacillota</taxon>
        <taxon>Clostridia</taxon>
        <taxon>Lachnospirales</taxon>
        <taxon>Lachnospiraceae</taxon>
        <taxon>Butyrivibrio</taxon>
    </lineage>
</organism>
<dbReference type="NCBIfam" id="TIGR00254">
    <property type="entry name" value="GGDEF"/>
    <property type="match status" value="1"/>
</dbReference>
<feature type="domain" description="GGDEF" evidence="2">
    <location>
        <begin position="732"/>
        <end position="853"/>
    </location>
</feature>
<dbReference type="AlphaFoldDB" id="A0A1D9P0N5"/>
<dbReference type="CDD" id="cd01949">
    <property type="entry name" value="GGDEF"/>
    <property type="match status" value="1"/>
</dbReference>
<dbReference type="PANTHER" id="PTHR44757:SF2">
    <property type="entry name" value="BIOFILM ARCHITECTURE MAINTENANCE PROTEIN MBAA"/>
    <property type="match status" value="1"/>
</dbReference>
<dbReference type="PANTHER" id="PTHR44757">
    <property type="entry name" value="DIGUANYLATE CYCLASE DGCP"/>
    <property type="match status" value="1"/>
</dbReference>
<reference evidence="4" key="1">
    <citation type="submission" date="2016-10" db="EMBL/GenBank/DDBJ databases">
        <title>The complete genome sequence of the rumen bacterium Butyrivibrio hungatei MB2003.</title>
        <authorList>
            <person name="Palevich N."/>
            <person name="Kelly W.J."/>
            <person name="Leahy S.C."/>
            <person name="Altermann E."/>
            <person name="Rakonjac J."/>
            <person name="Attwood G.T."/>
        </authorList>
    </citation>
    <scope>NUCLEOTIDE SEQUENCE [LARGE SCALE GENOMIC DNA]</scope>
    <source>
        <strain evidence="4">MB2003</strain>
    </source>
</reference>
<dbReference type="InterPro" id="IPR029787">
    <property type="entry name" value="Nucleotide_cyclase"/>
</dbReference>
<dbReference type="SMART" id="SM00267">
    <property type="entry name" value="GGDEF"/>
    <property type="match status" value="1"/>
</dbReference>
<evidence type="ECO:0000313" key="4">
    <source>
        <dbReference type="Proteomes" id="UP000179284"/>
    </source>
</evidence>
<dbReference type="InterPro" id="IPR035919">
    <property type="entry name" value="EAL_sf"/>
</dbReference>
<dbReference type="Gene3D" id="3.30.70.270">
    <property type="match status" value="1"/>
</dbReference>
<dbReference type="RefSeq" id="WP_071175760.1">
    <property type="nucleotide sequence ID" value="NZ_CP017831.1"/>
</dbReference>
<sequence>MGKVLVESREEYLLTNLERAINSGWIEVYSQPVIRASNGRVCEEELFARWDDPALGILNPYDFIPVLEKNGVVERLDLYILEKTLDNIKQQSSVGVNFATTSINISLTDFQNKNFVKEIEARVSAAGVSRSKIAFELSENTALIENHKIAVQLAKLKKLGYRLEIDDFGYNCIPLMLSPLFHFDALKLNMELIRHVPTSQKAVTIVDGLIKMSRKLGMDVIAKGVEDKKQVDYLCEIGCAKFQGFYYSRPVATADLYDFARTNKQFLTIEDAREEEYYTQVDKINIHELYYTKENSGKIKNRDNEAPIAVLEISDDEMNIIRMNNAFTRFISENFPEKEKTRSIRFSSMSDAPGAYVISTIRNCVYSEEKSIIEDRTPTGKTVHMMIQKIAENPVTGRVAVLFSIIFIENLSKNAKSLSYNYIARALSEDYVALYIVDIETNNFVEYHTDAHNHNITIEKTGKDYFYDARNDVENKTYYEDRKMFRELCTKENVLKQIAELGAFSMTYRADDEVGVRYVNYKAVIDKSDDKHIIIGVNSVDRQIKLQQAFKSLQEEKTIFSRIAALSGKFFAIYTVNLEDNTYSAYKTAQGKRLIGKKEGGDDFFADASERINKVIHPDDLKEFKKFFKKDNLLKKISDDGFFEYQYRLLVGKKQIYIKQKGITITENDEQKLVIGLINIDEEVKKDKEYAENLSVAETMALKDELTGVKNKNAYALAEKELANLLKSGEIKRFALVVSDINDLKYINDNFGHKKGDEFIKAGCKILCETFAHSPVYRIGGDEFVIIVQGKDYDERNYLMGVIEKKNNDNKLRGNVTMAVGIATGTSKSVINDIFIKADAKMYEKKKKMKEEM</sequence>
<dbReference type="PROSITE" id="PS50883">
    <property type="entry name" value="EAL"/>
    <property type="match status" value="1"/>
</dbReference>
<dbReference type="Proteomes" id="UP000179284">
    <property type="component" value="Chromosome I"/>
</dbReference>
<dbReference type="EMBL" id="CP017831">
    <property type="protein sequence ID" value="AOZ96039.1"/>
    <property type="molecule type" value="Genomic_DNA"/>
</dbReference>
<dbReference type="Gene3D" id="3.30.450.20">
    <property type="entry name" value="PAS domain"/>
    <property type="match status" value="1"/>
</dbReference>
<dbReference type="CDD" id="cd01948">
    <property type="entry name" value="EAL"/>
    <property type="match status" value="1"/>
</dbReference>
<dbReference type="InterPro" id="IPR043128">
    <property type="entry name" value="Rev_trsase/Diguanyl_cyclase"/>
</dbReference>
<dbReference type="SUPFAM" id="SSF141868">
    <property type="entry name" value="EAL domain-like"/>
    <property type="match status" value="1"/>
</dbReference>
<evidence type="ECO:0000259" key="1">
    <source>
        <dbReference type="PROSITE" id="PS50883"/>
    </source>
</evidence>
<dbReference type="SMART" id="SM00052">
    <property type="entry name" value="EAL"/>
    <property type="match status" value="1"/>
</dbReference>
<accession>A0A1D9P0N5</accession>
<gene>
    <name evidence="3" type="ORF">bhn_I1005</name>
</gene>
<dbReference type="InterPro" id="IPR052155">
    <property type="entry name" value="Biofilm_reg_signaling"/>
</dbReference>
<dbReference type="PROSITE" id="PS50887">
    <property type="entry name" value="GGDEF"/>
    <property type="match status" value="1"/>
</dbReference>
<evidence type="ECO:0000313" key="3">
    <source>
        <dbReference type="EMBL" id="AOZ96039.1"/>
    </source>
</evidence>
<keyword evidence="4" id="KW-1185">Reference proteome</keyword>
<dbReference type="KEGG" id="bhu:bhn_I1005"/>
<feature type="domain" description="EAL" evidence="1">
    <location>
        <begin position="10"/>
        <end position="264"/>
    </location>
</feature>
<dbReference type="Pfam" id="PF00563">
    <property type="entry name" value="EAL"/>
    <property type="match status" value="1"/>
</dbReference>
<name>A0A1D9P0N5_9FIRM</name>
<dbReference type="Pfam" id="PF00990">
    <property type="entry name" value="GGDEF"/>
    <property type="match status" value="1"/>
</dbReference>
<dbReference type="Gene3D" id="3.20.20.450">
    <property type="entry name" value="EAL domain"/>
    <property type="match status" value="1"/>
</dbReference>